<dbReference type="GO" id="GO:0070971">
    <property type="term" value="C:endoplasmic reticulum exit site"/>
    <property type="evidence" value="ECO:0007669"/>
    <property type="project" value="TreeGrafter"/>
</dbReference>
<dbReference type="GeneTree" id="ENSGT00940000160138"/>
<organism evidence="16 17">
    <name type="scientific">Amphiprion ocellaris</name>
    <name type="common">Clown anemonefish</name>
    <dbReference type="NCBI Taxonomy" id="80972"/>
    <lineage>
        <taxon>Eukaryota</taxon>
        <taxon>Metazoa</taxon>
        <taxon>Chordata</taxon>
        <taxon>Craniata</taxon>
        <taxon>Vertebrata</taxon>
        <taxon>Euteleostomi</taxon>
        <taxon>Actinopterygii</taxon>
        <taxon>Neopterygii</taxon>
        <taxon>Teleostei</taxon>
        <taxon>Neoteleostei</taxon>
        <taxon>Acanthomorphata</taxon>
        <taxon>Ovalentaria</taxon>
        <taxon>Pomacentridae</taxon>
        <taxon>Amphiprion</taxon>
    </lineage>
</organism>
<dbReference type="GO" id="GO:0016192">
    <property type="term" value="P:vesicle-mediated transport"/>
    <property type="evidence" value="ECO:0007669"/>
    <property type="project" value="UniProtKB-KW"/>
</dbReference>
<evidence type="ECO:0000256" key="8">
    <source>
        <dbReference type="ARBA" id="ARBA00022927"/>
    </source>
</evidence>
<evidence type="ECO:0000256" key="10">
    <source>
        <dbReference type="ARBA" id="ARBA00023136"/>
    </source>
</evidence>
<keyword evidence="5" id="KW-0962">Peroxisome biogenesis</keyword>
<name>A0AAQ6A1I7_AMPOC</name>
<dbReference type="GO" id="GO:0007030">
    <property type="term" value="P:Golgi organization"/>
    <property type="evidence" value="ECO:0007669"/>
    <property type="project" value="TreeGrafter"/>
</dbReference>
<dbReference type="GO" id="GO:0005789">
    <property type="term" value="C:endoplasmic reticulum membrane"/>
    <property type="evidence" value="ECO:0007669"/>
    <property type="project" value="UniProtKB-SubCell"/>
</dbReference>
<comment type="subunit">
    <text evidence="12">SEC16A and SEC16B are each present in multiple copies in a heteromeric complex.</text>
</comment>
<dbReference type="InterPro" id="IPR024340">
    <property type="entry name" value="Sec16_CCD"/>
</dbReference>
<accession>A0AAQ6A1I7</accession>
<dbReference type="PANTHER" id="PTHR13402">
    <property type="entry name" value="RGPR-RELATED"/>
    <property type="match status" value="1"/>
</dbReference>
<keyword evidence="9 12" id="KW-0333">Golgi apparatus</keyword>
<evidence type="ECO:0000256" key="6">
    <source>
        <dbReference type="ARBA" id="ARBA00022824"/>
    </source>
</evidence>
<dbReference type="PANTHER" id="PTHR13402:SF11">
    <property type="entry name" value="PROTEIN TRANSPORT PROTEIN SEC16B"/>
    <property type="match status" value="1"/>
</dbReference>
<keyword evidence="10 12" id="KW-0472">Membrane</keyword>
<comment type="subcellular location">
    <subcellularLocation>
        <location evidence="2">Endoplasmic reticulum membrane</location>
        <topology evidence="2">Peripheral membrane protein</topology>
    </subcellularLocation>
    <subcellularLocation>
        <location evidence="1">Golgi apparatus membrane</location>
        <topology evidence="1">Peripheral membrane protein</topology>
    </subcellularLocation>
</comment>
<sequence length="550" mass="60926">MNGAEHSSSASQPDHTPEGGESTVQAVFSHIHFTQCLTPSSLMLHMSSEPVHQMSAPLKYSIPHAVVSFGPAGQLIRVNPGLSTQENVSQLEIHSLEVILSETQEQQEMRNFPGPLTREDLHKVDAIEFAHQRAGGCMRDDKLQDKSSAALLWNLLILLCRQNGVSASFGSDVAELLMQGSNSDGSWESDAPTLIDFNENTTAEAPPRKGDDLLTGNWTSFSSENSEKALQSYTKLLLAGRKKEALEAAMTSGLWGHALFLASKMDNRSYTTVLNRFTGQLTVSDPLQTLFQLLSGRIPSVATCCGNEKWGDWRPHLAVMLSNETGNLAVQQKAIVTMGDTLASRGLIHAAHVCYLTASVPFGVFTQKAERWVLLGSSHRQSLEDFATNSAIQCTELYEYCQTLVDKSFSIPSFQVYKFLYASRLLDCGLPSQAFHYCEVVGQAILRQREPFFVLTEEVVKVYTSDQSCHGDVSHKVYMDACMFLFVLQLSDRLRFSEGQFSEGGLSGVEQEPVWLKHLRARHHNLQVISFCGSLISHCLTISERKNLDR</sequence>
<evidence type="ECO:0000256" key="1">
    <source>
        <dbReference type="ARBA" id="ARBA00004395"/>
    </source>
</evidence>
<dbReference type="Pfam" id="PF12932">
    <property type="entry name" value="Sec16"/>
    <property type="match status" value="1"/>
</dbReference>
<feature type="domain" description="Sec16 central conserved" evidence="15">
    <location>
        <begin position="64"/>
        <end position="164"/>
    </location>
</feature>
<feature type="region of interest" description="Disordered" evidence="13">
    <location>
        <begin position="1"/>
        <end position="21"/>
    </location>
</feature>
<evidence type="ECO:0000256" key="2">
    <source>
        <dbReference type="ARBA" id="ARBA00004406"/>
    </source>
</evidence>
<dbReference type="Ensembl" id="ENSAOCT00000047956.1">
    <property type="protein sequence ID" value="ENSAOCP00000071179.1"/>
    <property type="gene ID" value="ENSAOCG00000033771.1"/>
</dbReference>
<dbReference type="AlphaFoldDB" id="A0AAQ6A1I7"/>
<comment type="function">
    <text evidence="11">Plays a role in the organization of the endoplasmic reticulum exit sites (ERES), also known as transitional endoplasmic reticulum (tER). Required for secretory cargo traffic from the endoplasmic reticulum to the Golgi apparatus. Involved in peroxisome biogenesis. Regulates the transport of peroxisomal biogenesis factors PEX3 and PEX16 from the ER to peroxisomes.</text>
</comment>
<evidence type="ECO:0000256" key="3">
    <source>
        <dbReference type="ARBA" id="ARBA00005927"/>
    </source>
</evidence>
<dbReference type="Pfam" id="PF12931">
    <property type="entry name" value="TPR_Sec16"/>
    <property type="match status" value="1"/>
</dbReference>
<dbReference type="GO" id="GO:0012507">
    <property type="term" value="C:ER to Golgi transport vesicle membrane"/>
    <property type="evidence" value="ECO:0007669"/>
    <property type="project" value="TreeGrafter"/>
</dbReference>
<feature type="domain" description="Sec16 Sec23-binding" evidence="14">
    <location>
        <begin position="235"/>
        <end position="449"/>
    </location>
</feature>
<evidence type="ECO:0000256" key="9">
    <source>
        <dbReference type="ARBA" id="ARBA00023034"/>
    </source>
</evidence>
<keyword evidence="8 12" id="KW-0653">Protein transport</keyword>
<evidence type="ECO:0000313" key="17">
    <source>
        <dbReference type="Proteomes" id="UP001501940"/>
    </source>
</evidence>
<dbReference type="GO" id="GO:0007031">
    <property type="term" value="P:peroxisome organization"/>
    <property type="evidence" value="ECO:0007669"/>
    <property type="project" value="UniProtKB-KW"/>
</dbReference>
<reference evidence="16" key="2">
    <citation type="submission" date="2025-08" db="UniProtKB">
        <authorList>
            <consortium name="Ensembl"/>
        </authorList>
    </citation>
    <scope>IDENTIFICATION</scope>
</reference>
<dbReference type="GO" id="GO:0070973">
    <property type="term" value="P:protein localization to endoplasmic reticulum exit site"/>
    <property type="evidence" value="ECO:0007669"/>
    <property type="project" value="TreeGrafter"/>
</dbReference>
<evidence type="ECO:0000256" key="4">
    <source>
        <dbReference type="ARBA" id="ARBA00022448"/>
    </source>
</evidence>
<keyword evidence="7 12" id="KW-0931">ER-Golgi transport</keyword>
<evidence type="ECO:0000256" key="5">
    <source>
        <dbReference type="ARBA" id="ARBA00022593"/>
    </source>
</evidence>
<gene>
    <name evidence="16" type="primary">SEC16B</name>
</gene>
<evidence type="ECO:0000256" key="11">
    <source>
        <dbReference type="ARBA" id="ARBA00045648"/>
    </source>
</evidence>
<keyword evidence="17" id="KW-1185">Reference proteome</keyword>
<dbReference type="CDD" id="cd09233">
    <property type="entry name" value="ACE1-Sec16-like"/>
    <property type="match status" value="1"/>
</dbReference>
<evidence type="ECO:0000259" key="15">
    <source>
        <dbReference type="Pfam" id="PF12932"/>
    </source>
</evidence>
<keyword evidence="4 12" id="KW-0813">Transport</keyword>
<proteinExistence type="inferred from homology"/>
<evidence type="ECO:0000259" key="14">
    <source>
        <dbReference type="Pfam" id="PF12931"/>
    </source>
</evidence>
<reference evidence="16 17" key="1">
    <citation type="submission" date="2022-01" db="EMBL/GenBank/DDBJ databases">
        <title>A chromosome-scale genome assembly of the false clownfish, Amphiprion ocellaris.</title>
        <authorList>
            <person name="Ryu T."/>
        </authorList>
    </citation>
    <scope>NUCLEOTIDE SEQUENCE [LARGE SCALE GENOMIC DNA]</scope>
</reference>
<protein>
    <recommendedName>
        <fullName evidence="12">Protein transport protein sec16</fullName>
    </recommendedName>
</protein>
<dbReference type="Proteomes" id="UP001501940">
    <property type="component" value="Chromosome 2"/>
</dbReference>
<reference evidence="16" key="3">
    <citation type="submission" date="2025-09" db="UniProtKB">
        <authorList>
            <consortium name="Ensembl"/>
        </authorList>
    </citation>
    <scope>IDENTIFICATION</scope>
</reference>
<dbReference type="GO" id="GO:0000139">
    <property type="term" value="C:Golgi membrane"/>
    <property type="evidence" value="ECO:0007669"/>
    <property type="project" value="UniProtKB-SubCell"/>
</dbReference>
<keyword evidence="6 12" id="KW-0256">Endoplasmic reticulum</keyword>
<evidence type="ECO:0000256" key="13">
    <source>
        <dbReference type="SAM" id="MobiDB-lite"/>
    </source>
</evidence>
<comment type="similarity">
    <text evidence="3 12">Belongs to the SEC16 family.</text>
</comment>
<evidence type="ECO:0000256" key="7">
    <source>
        <dbReference type="ARBA" id="ARBA00022892"/>
    </source>
</evidence>
<dbReference type="Gene3D" id="1.25.40.1030">
    <property type="match status" value="1"/>
</dbReference>
<dbReference type="GO" id="GO:0015031">
    <property type="term" value="P:protein transport"/>
    <property type="evidence" value="ECO:0007669"/>
    <property type="project" value="UniProtKB-KW"/>
</dbReference>
<feature type="compositionally biased region" description="Polar residues" evidence="13">
    <location>
        <begin position="1"/>
        <end position="14"/>
    </location>
</feature>
<evidence type="ECO:0000313" key="16">
    <source>
        <dbReference type="Ensembl" id="ENSAOCP00000071179.1"/>
    </source>
</evidence>
<evidence type="ECO:0000256" key="12">
    <source>
        <dbReference type="RuleBase" id="RU364101"/>
    </source>
</evidence>
<dbReference type="InterPro" id="IPR024298">
    <property type="entry name" value="Sec16_Sec23-bd"/>
</dbReference>